<comment type="catalytic activity">
    <reaction evidence="8">
        <text>O-acetyl-L-serine + hydrogen sulfide = L-cysteine + acetate</text>
        <dbReference type="Rhea" id="RHEA:14829"/>
        <dbReference type="ChEBI" id="CHEBI:29919"/>
        <dbReference type="ChEBI" id="CHEBI:30089"/>
        <dbReference type="ChEBI" id="CHEBI:35235"/>
        <dbReference type="ChEBI" id="CHEBI:58340"/>
        <dbReference type="EC" id="2.5.1.47"/>
    </reaction>
</comment>
<evidence type="ECO:0000256" key="2">
    <source>
        <dbReference type="ARBA" id="ARBA00007103"/>
    </source>
</evidence>
<keyword evidence="5" id="KW-0808">Transferase</keyword>
<dbReference type="GO" id="GO:0004124">
    <property type="term" value="F:cysteine synthase activity"/>
    <property type="evidence" value="ECO:0007669"/>
    <property type="project" value="UniProtKB-EC"/>
</dbReference>
<evidence type="ECO:0000256" key="4">
    <source>
        <dbReference type="ARBA" id="ARBA00022605"/>
    </source>
</evidence>
<comment type="caution">
    <text evidence="10">The sequence shown here is derived from an EMBL/GenBank/DDBJ whole genome shotgun (WGS) entry which is preliminary data.</text>
</comment>
<evidence type="ECO:0000313" key="10">
    <source>
        <dbReference type="EMBL" id="MVN79224.1"/>
    </source>
</evidence>
<gene>
    <name evidence="10" type="ORF">GO988_23070</name>
</gene>
<dbReference type="Gene3D" id="3.40.50.1100">
    <property type="match status" value="2"/>
</dbReference>
<evidence type="ECO:0000256" key="7">
    <source>
        <dbReference type="ARBA" id="ARBA00023192"/>
    </source>
</evidence>
<organism evidence="10 11">
    <name type="scientific">Hymenobacter ginkgonis</name>
    <dbReference type="NCBI Taxonomy" id="2682976"/>
    <lineage>
        <taxon>Bacteria</taxon>
        <taxon>Pseudomonadati</taxon>
        <taxon>Bacteroidota</taxon>
        <taxon>Cytophagia</taxon>
        <taxon>Cytophagales</taxon>
        <taxon>Hymenobacteraceae</taxon>
        <taxon>Hymenobacter</taxon>
    </lineage>
</organism>
<keyword evidence="7" id="KW-0198">Cysteine biosynthesis</keyword>
<accession>A0A7K1TLD5</accession>
<dbReference type="SUPFAM" id="SSF53686">
    <property type="entry name" value="Tryptophan synthase beta subunit-like PLP-dependent enzymes"/>
    <property type="match status" value="1"/>
</dbReference>
<evidence type="ECO:0000256" key="8">
    <source>
        <dbReference type="ARBA" id="ARBA00047931"/>
    </source>
</evidence>
<dbReference type="InterPro" id="IPR036052">
    <property type="entry name" value="TrpB-like_PALP_sf"/>
</dbReference>
<dbReference type="EMBL" id="WQKZ01000011">
    <property type="protein sequence ID" value="MVN79224.1"/>
    <property type="molecule type" value="Genomic_DNA"/>
</dbReference>
<dbReference type="InterPro" id="IPR001926">
    <property type="entry name" value="TrpB-like_PALP"/>
</dbReference>
<evidence type="ECO:0000256" key="3">
    <source>
        <dbReference type="ARBA" id="ARBA00012681"/>
    </source>
</evidence>
<dbReference type="FunFam" id="3.40.50.1100:FF:000006">
    <property type="entry name" value="Cysteine synthase"/>
    <property type="match status" value="1"/>
</dbReference>
<evidence type="ECO:0000313" key="11">
    <source>
        <dbReference type="Proteomes" id="UP000441336"/>
    </source>
</evidence>
<dbReference type="EC" id="2.5.1.47" evidence="3"/>
<keyword evidence="6" id="KW-0663">Pyridoxal phosphate</keyword>
<name>A0A7K1TLD5_9BACT</name>
<dbReference type="AlphaFoldDB" id="A0A7K1TLD5"/>
<feature type="domain" description="Tryptophan synthase beta chain-like PALP" evidence="9">
    <location>
        <begin position="11"/>
        <end position="301"/>
    </location>
</feature>
<proteinExistence type="inferred from homology"/>
<comment type="cofactor">
    <cofactor evidence="1">
        <name>pyridoxal 5'-phosphate</name>
        <dbReference type="ChEBI" id="CHEBI:597326"/>
    </cofactor>
</comment>
<keyword evidence="11" id="KW-1185">Reference proteome</keyword>
<sequence length="313" mass="33070">MRPASASTTSITTAIGNTPLIKLRKLVPDECADIYVKLEYVNPTGSYKDRMVLAIIEEAEKRGALRPGMTVIECTAGNTGTSLAFVCGAKGYRFKAISSDAFAKEKLQAMRVFGAEVELLSNEGRGITPDLIPRMINHVQKLSAQEGFYWTKQFENTDALTGFRGMGKEILSQVKQPIDVFCAAVGTAGMLAGVSQELKNANPATRVVVLEPAEAALLSQGKPGSHKVDGIGVGFIPPLLGKVSYDAVRAIEESEARRMAKSLASEEGILAGTSSGLNVAAAIALGKELGPGRVVVTVACDSGLKYLSSGLFD</sequence>
<evidence type="ECO:0000256" key="6">
    <source>
        <dbReference type="ARBA" id="ARBA00022898"/>
    </source>
</evidence>
<protein>
    <recommendedName>
        <fullName evidence="3">cysteine synthase</fullName>
        <ecNumber evidence="3">2.5.1.47</ecNumber>
    </recommendedName>
</protein>
<dbReference type="CDD" id="cd01561">
    <property type="entry name" value="CBS_like"/>
    <property type="match status" value="1"/>
</dbReference>
<comment type="similarity">
    <text evidence="2">Belongs to the cysteine synthase/cystathionine beta-synthase family.</text>
</comment>
<reference evidence="10 11" key="1">
    <citation type="submission" date="2019-12" db="EMBL/GenBank/DDBJ databases">
        <title>Hymenobacter sp. HMF4947 Genome sequencing and assembly.</title>
        <authorList>
            <person name="Kang H."/>
            <person name="Cha I."/>
            <person name="Kim H."/>
            <person name="Joh K."/>
        </authorList>
    </citation>
    <scope>NUCLEOTIDE SEQUENCE [LARGE SCALE GENOMIC DNA]</scope>
    <source>
        <strain evidence="10 11">HMF4947</strain>
    </source>
</reference>
<evidence type="ECO:0000256" key="5">
    <source>
        <dbReference type="ARBA" id="ARBA00022679"/>
    </source>
</evidence>
<evidence type="ECO:0000259" key="9">
    <source>
        <dbReference type="Pfam" id="PF00291"/>
    </source>
</evidence>
<dbReference type="Proteomes" id="UP000441336">
    <property type="component" value="Unassembled WGS sequence"/>
</dbReference>
<dbReference type="InterPro" id="IPR050214">
    <property type="entry name" value="Cys_Synth/Cystath_Beta-Synth"/>
</dbReference>
<keyword evidence="4" id="KW-0028">Amino-acid biosynthesis</keyword>
<dbReference type="PANTHER" id="PTHR10314">
    <property type="entry name" value="CYSTATHIONINE BETA-SYNTHASE"/>
    <property type="match status" value="1"/>
</dbReference>
<evidence type="ECO:0000256" key="1">
    <source>
        <dbReference type="ARBA" id="ARBA00001933"/>
    </source>
</evidence>
<dbReference type="Pfam" id="PF00291">
    <property type="entry name" value="PALP"/>
    <property type="match status" value="1"/>
</dbReference>
<dbReference type="RefSeq" id="WP_157570000.1">
    <property type="nucleotide sequence ID" value="NZ_WQKZ01000011.1"/>
</dbReference>